<dbReference type="AlphaFoldDB" id="A0A0B4EDJ8"/>
<accession>A0A0B4EDJ8</accession>
<evidence type="ECO:0000313" key="1">
    <source>
        <dbReference type="EMBL" id="KID60240.1"/>
    </source>
</evidence>
<feature type="non-terminal residue" evidence="1">
    <location>
        <position position="1"/>
    </location>
</feature>
<dbReference type="EMBL" id="AZNF01000020">
    <property type="protein sequence ID" value="KID60240.1"/>
    <property type="molecule type" value="Genomic_DNA"/>
</dbReference>
<dbReference type="Proteomes" id="UP000031186">
    <property type="component" value="Unassembled WGS sequence"/>
</dbReference>
<proteinExistence type="predicted"/>
<evidence type="ECO:0000313" key="2">
    <source>
        <dbReference type="Proteomes" id="UP000031186"/>
    </source>
</evidence>
<reference evidence="1 2" key="1">
    <citation type="journal article" date="2014" name="Proc. Natl. Acad. Sci. U.S.A.">
        <title>Trajectory and genomic determinants of fungal-pathogen speciation and host adaptation.</title>
        <authorList>
            <person name="Hu X."/>
            <person name="Xiao G."/>
            <person name="Zheng P."/>
            <person name="Shang Y."/>
            <person name="Su Y."/>
            <person name="Zhang X."/>
            <person name="Liu X."/>
            <person name="Zhan S."/>
            <person name="St Leger R.J."/>
            <person name="Wang C."/>
        </authorList>
    </citation>
    <scope>NUCLEOTIDE SEQUENCE [LARGE SCALE GENOMIC DNA]</scope>
    <source>
        <strain evidence="1 2">ARSEF 549</strain>
    </source>
</reference>
<sequence length="567" mass="65052">MSASSNTLSHERLQEFYDEIIFPAIREAIKDPFHQEIPQSFYMVYAMSRSSQEATANLLRIPTKRGENVAYFKNPRLLFQAHDLKNTFARPRLHETFSSFGDTVLAGLDPDQLDMRSCWIDIGARYYADGPGVRQRGGTEPITLLWKSQCNRHLHESLVKIAPGSPLSATHFRSFLLRDTGNVMFKTIRSRTVDAGHPDSRQPGIIRAKAYNSNKRIFGLPIDRNYSLYNSPSLLLAALNQDMIQDLDSVSKRSGKHDRVFTTRHSRESTLYAWEANKRHVNAISGPETVMNYGVRKELTFCLSAILKEWSDSSFDTGRNTHTSPFSQVLPLGPDSDVHYPFWMLPTRDLKDLIFTQAARLVLPLDHLFQGEFWERRGRGLEAPIKASGMLWIPRDLIDWRRGHVALATLIDLYIPRSPLQSRLTSQKNIQGLSTTQLTVEYIVQEWVQEAGEAFQEHRDQKGHELADRIAGLCAEETAREYNLHLLDKMQSYWDPARAKAGCKGRKLPGSLPRLQRAREDVVADRSLPQMRYSNHRFSTDQDTQPSIRERQLPCSNVWQLLVRRTY</sequence>
<organism evidence="1 2">
    <name type="scientific">Metarhizium anisopliae (strain ARSEF 549)</name>
    <dbReference type="NCBI Taxonomy" id="3151832"/>
    <lineage>
        <taxon>Eukaryota</taxon>
        <taxon>Fungi</taxon>
        <taxon>Dikarya</taxon>
        <taxon>Ascomycota</taxon>
        <taxon>Pezizomycotina</taxon>
        <taxon>Sordariomycetes</taxon>
        <taxon>Hypocreomycetidae</taxon>
        <taxon>Hypocreales</taxon>
        <taxon>Clavicipitaceae</taxon>
        <taxon>Metarhizium</taxon>
    </lineage>
</organism>
<dbReference type="HOGENOM" id="CLU_480650_0_0_1"/>
<keyword evidence="2" id="KW-1185">Reference proteome</keyword>
<name>A0A0B4EDJ8_METAF</name>
<comment type="caution">
    <text evidence="1">The sequence shown here is derived from an EMBL/GenBank/DDBJ whole genome shotgun (WGS) entry which is preliminary data.</text>
</comment>
<gene>
    <name evidence="1" type="ORF">MAN_10057</name>
</gene>
<dbReference type="OrthoDB" id="5096121at2759"/>
<protein>
    <submittedName>
        <fullName evidence="1">Uncharacterized protein</fullName>
    </submittedName>
</protein>
<dbReference type="VEuPathDB" id="FungiDB:MAN_10057"/>